<dbReference type="InterPro" id="IPR000073">
    <property type="entry name" value="AB_hydrolase_1"/>
</dbReference>
<dbReference type="EMBL" id="JBHRSK010000004">
    <property type="protein sequence ID" value="MFC2968113.1"/>
    <property type="molecule type" value="Genomic_DNA"/>
</dbReference>
<dbReference type="PANTHER" id="PTHR43798:SF33">
    <property type="entry name" value="HYDROLASE, PUTATIVE (AFU_ORTHOLOGUE AFUA_2G14860)-RELATED"/>
    <property type="match status" value="1"/>
</dbReference>
<keyword evidence="2" id="KW-0378">Hydrolase</keyword>
<evidence type="ECO:0000313" key="2">
    <source>
        <dbReference type="EMBL" id="MFC2968113.1"/>
    </source>
</evidence>
<accession>A0ABV7AG81</accession>
<proteinExistence type="predicted"/>
<dbReference type="PRINTS" id="PR00111">
    <property type="entry name" value="ABHYDROLASE"/>
</dbReference>
<gene>
    <name evidence="2" type="ORF">ACFOES_08410</name>
</gene>
<keyword evidence="3" id="KW-1185">Reference proteome</keyword>
<dbReference type="Gene3D" id="3.40.50.1820">
    <property type="entry name" value="alpha/beta hydrolase"/>
    <property type="match status" value="1"/>
</dbReference>
<comment type="caution">
    <text evidence="2">The sequence shown here is derived from an EMBL/GenBank/DDBJ whole genome shotgun (WGS) entry which is preliminary data.</text>
</comment>
<reference evidence="3" key="1">
    <citation type="journal article" date="2019" name="Int. J. Syst. Evol. Microbiol.">
        <title>The Global Catalogue of Microorganisms (GCM) 10K type strain sequencing project: providing services to taxonomists for standard genome sequencing and annotation.</title>
        <authorList>
            <consortium name="The Broad Institute Genomics Platform"/>
            <consortium name="The Broad Institute Genome Sequencing Center for Infectious Disease"/>
            <person name="Wu L."/>
            <person name="Ma J."/>
        </authorList>
    </citation>
    <scope>NUCLEOTIDE SEQUENCE [LARGE SCALE GENOMIC DNA]</scope>
    <source>
        <strain evidence="3">KCTC 62192</strain>
    </source>
</reference>
<dbReference type="GO" id="GO:0016787">
    <property type="term" value="F:hydrolase activity"/>
    <property type="evidence" value="ECO:0007669"/>
    <property type="project" value="UniProtKB-KW"/>
</dbReference>
<dbReference type="InterPro" id="IPR029058">
    <property type="entry name" value="AB_hydrolase_fold"/>
</dbReference>
<dbReference type="RefSeq" id="WP_377832787.1">
    <property type="nucleotide sequence ID" value="NZ_JBHRSK010000004.1"/>
</dbReference>
<dbReference type="SUPFAM" id="SSF53474">
    <property type="entry name" value="alpha/beta-Hydrolases"/>
    <property type="match status" value="1"/>
</dbReference>
<name>A0ABV7AG81_9RHOB</name>
<evidence type="ECO:0000313" key="3">
    <source>
        <dbReference type="Proteomes" id="UP001595443"/>
    </source>
</evidence>
<dbReference type="InterPro" id="IPR050266">
    <property type="entry name" value="AB_hydrolase_sf"/>
</dbReference>
<sequence length="243" mass="26485">MATVLVPGFMLDADLWGDIIDDLAPFGPIVHADPTRGDTIEAMASETLKIAPERFDLIGFSMGGYVARAIQRLAPERVGRLVLIATSARGDGEIQAQRKLAMSGAELPRFRGISRQSIRKSLSPQREGDAALVERIRDMSLRLGGETFHRQARLRREDDLDRLASIACPTLIVAGSEDRLRSLDEARELKRAIWASELRVIEAGHMIPLEAPRVLSAAVTTFLNGGPGDERQARIGPDEGNGA</sequence>
<dbReference type="Proteomes" id="UP001595443">
    <property type="component" value="Unassembled WGS sequence"/>
</dbReference>
<evidence type="ECO:0000259" key="1">
    <source>
        <dbReference type="Pfam" id="PF12697"/>
    </source>
</evidence>
<dbReference type="PANTHER" id="PTHR43798">
    <property type="entry name" value="MONOACYLGLYCEROL LIPASE"/>
    <property type="match status" value="1"/>
</dbReference>
<dbReference type="Pfam" id="PF12697">
    <property type="entry name" value="Abhydrolase_6"/>
    <property type="match status" value="1"/>
</dbReference>
<feature type="domain" description="AB hydrolase-1" evidence="1">
    <location>
        <begin position="38"/>
        <end position="217"/>
    </location>
</feature>
<organism evidence="2 3">
    <name type="scientific">Acidimangrovimonas pyrenivorans</name>
    <dbReference type="NCBI Taxonomy" id="2030798"/>
    <lineage>
        <taxon>Bacteria</taxon>
        <taxon>Pseudomonadati</taxon>
        <taxon>Pseudomonadota</taxon>
        <taxon>Alphaproteobacteria</taxon>
        <taxon>Rhodobacterales</taxon>
        <taxon>Paracoccaceae</taxon>
        <taxon>Acidimangrovimonas</taxon>
    </lineage>
</organism>
<protein>
    <submittedName>
        <fullName evidence="2">Alpha/beta fold hydrolase</fullName>
    </submittedName>
</protein>